<proteinExistence type="predicted"/>
<gene>
    <name evidence="1" type="ORF">LRP49_20755</name>
</gene>
<evidence type="ECO:0000313" key="1">
    <source>
        <dbReference type="EMBL" id="MDD1783609.1"/>
    </source>
</evidence>
<accession>A0ABT5QRK4</accession>
<dbReference type="EMBL" id="JAJUBB010000021">
    <property type="protein sequence ID" value="MDD1783609.1"/>
    <property type="molecule type" value="Genomic_DNA"/>
</dbReference>
<dbReference type="SUPFAM" id="SSF52540">
    <property type="entry name" value="P-loop containing nucleoside triphosphate hydrolases"/>
    <property type="match status" value="1"/>
</dbReference>
<evidence type="ECO:0008006" key="3">
    <source>
        <dbReference type="Google" id="ProtNLM"/>
    </source>
</evidence>
<organism evidence="1 2">
    <name type="scientific">Enterovibrio qingdaonensis</name>
    <dbReference type="NCBI Taxonomy" id="2899818"/>
    <lineage>
        <taxon>Bacteria</taxon>
        <taxon>Pseudomonadati</taxon>
        <taxon>Pseudomonadota</taxon>
        <taxon>Gammaproteobacteria</taxon>
        <taxon>Vibrionales</taxon>
        <taxon>Vibrionaceae</taxon>
        <taxon>Enterovibrio</taxon>
    </lineage>
</organism>
<keyword evidence="2" id="KW-1185">Reference proteome</keyword>
<comment type="caution">
    <text evidence="1">The sequence shown here is derived from an EMBL/GenBank/DDBJ whole genome shotgun (WGS) entry which is preliminary data.</text>
</comment>
<dbReference type="RefSeq" id="WP_274144599.1">
    <property type="nucleotide sequence ID" value="NZ_JAJUBB010000021.1"/>
</dbReference>
<dbReference type="Proteomes" id="UP001149821">
    <property type="component" value="Unassembled WGS sequence"/>
</dbReference>
<dbReference type="InterPro" id="IPR027417">
    <property type="entry name" value="P-loop_NTPase"/>
</dbReference>
<reference evidence="1" key="1">
    <citation type="submission" date="2021-12" db="EMBL/GenBank/DDBJ databases">
        <title>Enterovibrio ZSDZ35 sp. nov. and Enterovibrio ZSDZ42 sp. nov., isolated from coastal seawater in Qingdao.</title>
        <authorList>
            <person name="Zhang P."/>
        </authorList>
    </citation>
    <scope>NUCLEOTIDE SEQUENCE</scope>
    <source>
        <strain evidence="1">ZSDZ35</strain>
    </source>
</reference>
<dbReference type="Gene3D" id="3.40.50.300">
    <property type="entry name" value="P-loop containing nucleotide triphosphate hydrolases"/>
    <property type="match status" value="1"/>
</dbReference>
<protein>
    <recommendedName>
        <fullName evidence="3">Dynamin family protein</fullName>
    </recommendedName>
</protein>
<sequence>MQMENNVNTQIFRALLNSQNKDETSTVHPHALSFFSEISQHVSASSTIEDDYKIRVQQRIAALSSESLNILMVGAADVGKTSTLAALFGEHSWSESAETPQLIARHELEHLTLWESRLPSESADPKRMTAELGSLLSENDEQGRPLIDLVLVVLDATSNNLEDCYRDISDTLVPMLGRQTENRLMVLMNKADKVARNVRGTSSSQLMPLDAEIWLDCTAATIRYRLIHNTGVQTRPIAYSALAGESPSHRPYNLMKVIARMMVTLPEEKRLLLLNQPFTRGDDYWRDHDDRLLYLQSVENLCFDNLHLGARDGDRFGGQLGAFLGRNGRALGEIVCDALRRQFGISI</sequence>
<evidence type="ECO:0000313" key="2">
    <source>
        <dbReference type="Proteomes" id="UP001149821"/>
    </source>
</evidence>
<dbReference type="CDD" id="cd00882">
    <property type="entry name" value="Ras_like_GTPase"/>
    <property type="match status" value="1"/>
</dbReference>
<name>A0ABT5QRK4_9GAMM</name>